<reference evidence="1" key="1">
    <citation type="submission" date="2021-03" db="EMBL/GenBank/DDBJ databases">
        <authorList>
            <consortium name="DOE Joint Genome Institute"/>
            <person name="Ahrendt S."/>
            <person name="Looney B.P."/>
            <person name="Miyauchi S."/>
            <person name="Morin E."/>
            <person name="Drula E."/>
            <person name="Courty P.E."/>
            <person name="Chicoki N."/>
            <person name="Fauchery L."/>
            <person name="Kohler A."/>
            <person name="Kuo A."/>
            <person name="Labutti K."/>
            <person name="Pangilinan J."/>
            <person name="Lipzen A."/>
            <person name="Riley R."/>
            <person name="Andreopoulos W."/>
            <person name="He G."/>
            <person name="Johnson J."/>
            <person name="Barry K.W."/>
            <person name="Grigoriev I.V."/>
            <person name="Nagy L."/>
            <person name="Hibbett D."/>
            <person name="Henrissat B."/>
            <person name="Matheny P.B."/>
            <person name="Labbe J."/>
            <person name="Martin F."/>
        </authorList>
    </citation>
    <scope>NUCLEOTIDE SEQUENCE</scope>
    <source>
        <strain evidence="1">HHB10654</strain>
    </source>
</reference>
<reference evidence="1" key="2">
    <citation type="journal article" date="2022" name="New Phytol.">
        <title>Evolutionary transition to the ectomycorrhizal habit in the genomes of a hyperdiverse lineage of mushroom-forming fungi.</title>
        <authorList>
            <person name="Looney B."/>
            <person name="Miyauchi S."/>
            <person name="Morin E."/>
            <person name="Drula E."/>
            <person name="Courty P.E."/>
            <person name="Kohler A."/>
            <person name="Kuo A."/>
            <person name="LaButti K."/>
            <person name="Pangilinan J."/>
            <person name="Lipzen A."/>
            <person name="Riley R."/>
            <person name="Andreopoulos W."/>
            <person name="He G."/>
            <person name="Johnson J."/>
            <person name="Nolan M."/>
            <person name="Tritt A."/>
            <person name="Barry K.W."/>
            <person name="Grigoriev I.V."/>
            <person name="Nagy L.G."/>
            <person name="Hibbett D."/>
            <person name="Henrissat B."/>
            <person name="Matheny P.B."/>
            <person name="Labbe J."/>
            <person name="Martin F.M."/>
        </authorList>
    </citation>
    <scope>NUCLEOTIDE SEQUENCE</scope>
    <source>
        <strain evidence="1">HHB10654</strain>
    </source>
</reference>
<gene>
    <name evidence="1" type="ORF">BV25DRAFT_1842708</name>
</gene>
<comment type="caution">
    <text evidence="1">The sequence shown here is derived from an EMBL/GenBank/DDBJ whole genome shotgun (WGS) entry which is preliminary data.</text>
</comment>
<dbReference type="Proteomes" id="UP000814140">
    <property type="component" value="Unassembled WGS sequence"/>
</dbReference>
<evidence type="ECO:0000313" key="1">
    <source>
        <dbReference type="EMBL" id="KAI0055811.1"/>
    </source>
</evidence>
<protein>
    <submittedName>
        <fullName evidence="1">Uncharacterized protein</fullName>
    </submittedName>
</protein>
<dbReference type="EMBL" id="MU277278">
    <property type="protein sequence ID" value="KAI0055811.1"/>
    <property type="molecule type" value="Genomic_DNA"/>
</dbReference>
<sequence length="505" mass="55736">MLTDLQNALEFVERNKAEARWKMSEPLSSMQLFFHRMLVESKVKHLTLRDRGIADLEAAQRRLSILRPAHDNAGLPLDAILPQPTLELNMKAWAAGFMRSRKETAALHARLWPGSPARPAAAADDLDELLNLENEDNNLWNSDITESDSEELLRDPEWRPASRGMAGVNVSKRQQEHSSWCKAGGTHRGTATRFPHQGLALFVTRRSHTILLFFFLLPYLSLLKNNSRQTRGRSAQGPAMVHSHPAQQQGDNTPARSYQLSPRNLKHLLDKLSDDPQVTALYSYLQRIGHSLTAFGDDSTPGSIPYSQGLAHHTARQQPLITLHTNNLVPPSSTQRLLSDAGSQTEFVKEGDSTQLASQAGPNSTQLASQTGPARLSRISTDARYRPYQQNTKCIQGGVKYHSTTGTRQKKAWARSSVPARITNSQVFSMLAALASPSPDLALRWANDVGGRVGSLLKATETGSMEAAVSRCIGATGRSIASKFMLMIAYIELHLETALMLLFAI</sequence>
<accession>A0ACB8SIW9</accession>
<proteinExistence type="predicted"/>
<organism evidence="1 2">
    <name type="scientific">Artomyces pyxidatus</name>
    <dbReference type="NCBI Taxonomy" id="48021"/>
    <lineage>
        <taxon>Eukaryota</taxon>
        <taxon>Fungi</taxon>
        <taxon>Dikarya</taxon>
        <taxon>Basidiomycota</taxon>
        <taxon>Agaricomycotina</taxon>
        <taxon>Agaricomycetes</taxon>
        <taxon>Russulales</taxon>
        <taxon>Auriscalpiaceae</taxon>
        <taxon>Artomyces</taxon>
    </lineage>
</organism>
<name>A0ACB8SIW9_9AGAM</name>
<evidence type="ECO:0000313" key="2">
    <source>
        <dbReference type="Proteomes" id="UP000814140"/>
    </source>
</evidence>
<keyword evidence="2" id="KW-1185">Reference proteome</keyword>